<evidence type="ECO:0000313" key="3">
    <source>
        <dbReference type="Proteomes" id="UP000789704"/>
    </source>
</evidence>
<name>A0A9N8S186_9BURK</name>
<protein>
    <submittedName>
        <fullName evidence="2">Uncharacterized protein</fullName>
    </submittedName>
</protein>
<organism evidence="2 3">
    <name type="scientific">Paraburkholderia saeva</name>
    <dbReference type="NCBI Taxonomy" id="2777537"/>
    <lineage>
        <taxon>Bacteria</taxon>
        <taxon>Pseudomonadati</taxon>
        <taxon>Pseudomonadota</taxon>
        <taxon>Betaproteobacteria</taxon>
        <taxon>Burkholderiales</taxon>
        <taxon>Burkholderiaceae</taxon>
        <taxon>Paraburkholderia</taxon>
    </lineage>
</organism>
<comment type="caution">
    <text evidence="2">The sequence shown here is derived from an EMBL/GenBank/DDBJ whole genome shotgun (WGS) entry which is preliminary data.</text>
</comment>
<evidence type="ECO:0000256" key="1">
    <source>
        <dbReference type="SAM" id="Phobius"/>
    </source>
</evidence>
<keyword evidence="1" id="KW-0472">Membrane</keyword>
<reference evidence="2" key="1">
    <citation type="submission" date="2021-04" db="EMBL/GenBank/DDBJ databases">
        <authorList>
            <person name="Vanwijnsberghe S."/>
        </authorList>
    </citation>
    <scope>NUCLEOTIDE SEQUENCE</scope>
    <source>
        <strain evidence="2">LMG 31841</strain>
    </source>
</reference>
<accession>A0A9N8S186</accession>
<dbReference type="EMBL" id="CAJQZC010000012">
    <property type="protein sequence ID" value="CAG4920869.1"/>
    <property type="molecule type" value="Genomic_DNA"/>
</dbReference>
<feature type="transmembrane region" description="Helical" evidence="1">
    <location>
        <begin position="15"/>
        <end position="35"/>
    </location>
</feature>
<dbReference type="Proteomes" id="UP000789704">
    <property type="component" value="Unassembled WGS sequence"/>
</dbReference>
<keyword evidence="1" id="KW-0812">Transmembrane</keyword>
<dbReference type="AlphaFoldDB" id="A0A9N8S186"/>
<evidence type="ECO:0000313" key="2">
    <source>
        <dbReference type="EMBL" id="CAG4920869.1"/>
    </source>
</evidence>
<gene>
    <name evidence="2" type="ORF">LMG31841_05029</name>
</gene>
<sequence length="38" mass="4378">MFEVLFSIAGWEQLAQLWALIVLVCKFLWSLLLLLGGR</sequence>
<proteinExistence type="predicted"/>
<keyword evidence="3" id="KW-1185">Reference proteome</keyword>
<keyword evidence="1" id="KW-1133">Transmembrane helix</keyword>